<evidence type="ECO:0000259" key="11">
    <source>
        <dbReference type="PROSITE" id="PS50887"/>
    </source>
</evidence>
<dbReference type="AlphaFoldDB" id="A0A7Y7WNB4"/>
<evidence type="ECO:0000256" key="5">
    <source>
        <dbReference type="ARBA" id="ARBA00022475"/>
    </source>
</evidence>
<comment type="subcellular location">
    <subcellularLocation>
        <location evidence="2">Cell inner membrane</location>
    </subcellularLocation>
    <subcellularLocation>
        <location evidence="3">Cell membrane</location>
        <topology evidence="3">Multi-pass membrane protein</topology>
    </subcellularLocation>
</comment>
<evidence type="ECO:0000256" key="10">
    <source>
        <dbReference type="SAM" id="Phobius"/>
    </source>
</evidence>
<keyword evidence="6 10" id="KW-0812">Transmembrane</keyword>
<dbReference type="CDD" id="cd01949">
    <property type="entry name" value="GGDEF"/>
    <property type="match status" value="1"/>
</dbReference>
<dbReference type="PANTHER" id="PTHR45138:SF9">
    <property type="entry name" value="DIGUANYLATE CYCLASE DGCM-RELATED"/>
    <property type="match status" value="1"/>
</dbReference>
<evidence type="ECO:0000256" key="7">
    <source>
        <dbReference type="ARBA" id="ARBA00022989"/>
    </source>
</evidence>
<evidence type="ECO:0000313" key="13">
    <source>
        <dbReference type="Proteomes" id="UP000522864"/>
    </source>
</evidence>
<dbReference type="InterPro" id="IPR033479">
    <property type="entry name" value="dCache_1"/>
</dbReference>
<dbReference type="PANTHER" id="PTHR45138">
    <property type="entry name" value="REGULATORY COMPONENTS OF SENSORY TRANSDUCTION SYSTEM"/>
    <property type="match status" value="1"/>
</dbReference>
<gene>
    <name evidence="12" type="ORF">HX830_05085</name>
</gene>
<dbReference type="GO" id="GO:0043709">
    <property type="term" value="P:cell adhesion involved in single-species biofilm formation"/>
    <property type="evidence" value="ECO:0007669"/>
    <property type="project" value="TreeGrafter"/>
</dbReference>
<dbReference type="GO" id="GO:0052621">
    <property type="term" value="F:diguanylate cyclase activity"/>
    <property type="evidence" value="ECO:0007669"/>
    <property type="project" value="UniProtKB-EC"/>
</dbReference>
<dbReference type="GO" id="GO:0005886">
    <property type="term" value="C:plasma membrane"/>
    <property type="evidence" value="ECO:0007669"/>
    <property type="project" value="UniProtKB-SubCell"/>
</dbReference>
<dbReference type="InterPro" id="IPR029787">
    <property type="entry name" value="Nucleotide_cyclase"/>
</dbReference>
<dbReference type="NCBIfam" id="TIGR00254">
    <property type="entry name" value="GGDEF"/>
    <property type="match status" value="1"/>
</dbReference>
<dbReference type="CDD" id="cd12915">
    <property type="entry name" value="PDC2_DGC_like"/>
    <property type="match status" value="1"/>
</dbReference>
<evidence type="ECO:0000313" key="12">
    <source>
        <dbReference type="EMBL" id="NWB84250.1"/>
    </source>
</evidence>
<feature type="domain" description="GGDEF" evidence="11">
    <location>
        <begin position="380"/>
        <end position="516"/>
    </location>
</feature>
<comment type="cofactor">
    <cofactor evidence="1">
        <name>Mg(2+)</name>
        <dbReference type="ChEBI" id="CHEBI:18420"/>
    </cofactor>
</comment>
<evidence type="ECO:0000256" key="9">
    <source>
        <dbReference type="ARBA" id="ARBA00034247"/>
    </source>
</evidence>
<dbReference type="CDD" id="cd12914">
    <property type="entry name" value="PDC1_DGC_like"/>
    <property type="match status" value="1"/>
</dbReference>
<dbReference type="FunFam" id="3.30.70.270:FF:000001">
    <property type="entry name" value="Diguanylate cyclase domain protein"/>
    <property type="match status" value="1"/>
</dbReference>
<comment type="caution">
    <text evidence="12">The sequence shown here is derived from an EMBL/GenBank/DDBJ whole genome shotgun (WGS) entry which is preliminary data.</text>
</comment>
<protein>
    <recommendedName>
        <fullName evidence="4">diguanylate cyclase</fullName>
        <ecNumber evidence="4">2.7.7.65</ecNumber>
    </recommendedName>
</protein>
<dbReference type="SUPFAM" id="SSF55073">
    <property type="entry name" value="Nucleotide cyclase"/>
    <property type="match status" value="1"/>
</dbReference>
<dbReference type="InterPro" id="IPR050469">
    <property type="entry name" value="Diguanylate_Cyclase"/>
</dbReference>
<dbReference type="Gene3D" id="3.30.450.20">
    <property type="entry name" value="PAS domain"/>
    <property type="match status" value="2"/>
</dbReference>
<name>A0A7Y7WNB4_9PSED</name>
<evidence type="ECO:0000256" key="3">
    <source>
        <dbReference type="ARBA" id="ARBA00004651"/>
    </source>
</evidence>
<reference evidence="12 13" key="1">
    <citation type="submission" date="2020-04" db="EMBL/GenBank/DDBJ databases">
        <title>Molecular characterization of pseudomonads from Agaricus bisporus reveal novel blotch 2 pathogens in Western Europe.</title>
        <authorList>
            <person name="Taparia T."/>
            <person name="Krijger M."/>
            <person name="Haynes E."/>
            <person name="Elpinstone J.G."/>
            <person name="Noble R."/>
            <person name="Van Der Wolf J."/>
        </authorList>
    </citation>
    <scope>NUCLEOTIDE SEQUENCE [LARGE SCALE GENOMIC DNA]</scope>
    <source>
        <strain evidence="12 13">G9001</strain>
    </source>
</reference>
<dbReference type="Pfam" id="PF02743">
    <property type="entry name" value="dCache_1"/>
    <property type="match status" value="1"/>
</dbReference>
<sequence>MLTKTTSAFSAKWADTKLKISHVILFVAAVCISLIGISLWGISNSLGYHLHEKEIEMSNLSKALSSSIAATLTQADTAILGVQERINVEGTGPEELKNLEIILKAQQKRLPQIYGFSIYDEQGRWLLNSNDRNQSNLNNSDRDYFIYHRDHAGSTPFLGPPIRSRLTNEWVITLSRRIDHPDGSFAGVAIATVYLKYFLSLYDSIDMGKNGIINLTSSAGQIIVRHPFHDTEVGTDISSGEVFALLTPGVASGTATIRSFIDNVVRIISFHRVDGYPLVVIAAFERDEILTDWRRESLASFIISSILLLILGLLGYRLIKIMSQQIQAQKELQFSERAYIEANKALGQLALEDGLTGLSNRRKFDLFIDSEISKAKRKPDDLALILIDIDLFKKYNDHYGHVQGDECLKSVSTLIKKNITREHDLAARYGGEEFAIVLPGTDYVGAFIIAEKIRTDVERSAIQHCESPAKVVTISIGISALSGSKADTPEQLIDIADKALYVAKSNGRNRTVISNNLSSALA</sequence>
<evidence type="ECO:0000256" key="1">
    <source>
        <dbReference type="ARBA" id="ARBA00001946"/>
    </source>
</evidence>
<dbReference type="Gene3D" id="3.30.70.270">
    <property type="match status" value="1"/>
</dbReference>
<evidence type="ECO:0000256" key="6">
    <source>
        <dbReference type="ARBA" id="ARBA00022692"/>
    </source>
</evidence>
<feature type="transmembrane region" description="Helical" evidence="10">
    <location>
        <begin position="298"/>
        <end position="319"/>
    </location>
</feature>
<evidence type="ECO:0000256" key="4">
    <source>
        <dbReference type="ARBA" id="ARBA00012528"/>
    </source>
</evidence>
<proteinExistence type="predicted"/>
<evidence type="ECO:0000256" key="8">
    <source>
        <dbReference type="ARBA" id="ARBA00023136"/>
    </source>
</evidence>
<dbReference type="EC" id="2.7.7.65" evidence="4"/>
<dbReference type="Pfam" id="PF00990">
    <property type="entry name" value="GGDEF"/>
    <property type="match status" value="1"/>
</dbReference>
<dbReference type="SMART" id="SM00267">
    <property type="entry name" value="GGDEF"/>
    <property type="match status" value="1"/>
</dbReference>
<organism evidence="12 13">
    <name type="scientific">Pseudomonas gingeri</name>
    <dbReference type="NCBI Taxonomy" id="117681"/>
    <lineage>
        <taxon>Bacteria</taxon>
        <taxon>Pseudomonadati</taxon>
        <taxon>Pseudomonadota</taxon>
        <taxon>Gammaproteobacteria</taxon>
        <taxon>Pseudomonadales</taxon>
        <taxon>Pseudomonadaceae</taxon>
        <taxon>Pseudomonas</taxon>
    </lineage>
</organism>
<dbReference type="EMBL" id="JACAQA010000003">
    <property type="protein sequence ID" value="NWB84250.1"/>
    <property type="molecule type" value="Genomic_DNA"/>
</dbReference>
<keyword evidence="5" id="KW-1003">Cell membrane</keyword>
<dbReference type="Proteomes" id="UP000522864">
    <property type="component" value="Unassembled WGS sequence"/>
</dbReference>
<dbReference type="InterPro" id="IPR043128">
    <property type="entry name" value="Rev_trsase/Diguanyl_cyclase"/>
</dbReference>
<accession>A0A7Y7WNB4</accession>
<keyword evidence="7 10" id="KW-1133">Transmembrane helix</keyword>
<comment type="catalytic activity">
    <reaction evidence="9">
        <text>2 GTP = 3',3'-c-di-GMP + 2 diphosphate</text>
        <dbReference type="Rhea" id="RHEA:24898"/>
        <dbReference type="ChEBI" id="CHEBI:33019"/>
        <dbReference type="ChEBI" id="CHEBI:37565"/>
        <dbReference type="ChEBI" id="CHEBI:58805"/>
        <dbReference type="EC" id="2.7.7.65"/>
    </reaction>
</comment>
<evidence type="ECO:0000256" key="2">
    <source>
        <dbReference type="ARBA" id="ARBA00004533"/>
    </source>
</evidence>
<keyword evidence="8 10" id="KW-0472">Membrane</keyword>
<dbReference type="PROSITE" id="PS50887">
    <property type="entry name" value="GGDEF"/>
    <property type="match status" value="1"/>
</dbReference>
<feature type="transmembrane region" description="Helical" evidence="10">
    <location>
        <begin position="20"/>
        <end position="42"/>
    </location>
</feature>
<dbReference type="RefSeq" id="WP_177099167.1">
    <property type="nucleotide sequence ID" value="NZ_JACAQA010000003.1"/>
</dbReference>
<dbReference type="GO" id="GO:1902201">
    <property type="term" value="P:negative regulation of bacterial-type flagellum-dependent cell motility"/>
    <property type="evidence" value="ECO:0007669"/>
    <property type="project" value="TreeGrafter"/>
</dbReference>
<dbReference type="InterPro" id="IPR000160">
    <property type="entry name" value="GGDEF_dom"/>
</dbReference>